<feature type="signal peptide" evidence="3">
    <location>
        <begin position="1"/>
        <end position="27"/>
    </location>
</feature>
<dbReference type="InterPro" id="IPR036366">
    <property type="entry name" value="PGBDSf"/>
</dbReference>
<reference evidence="5 6" key="1">
    <citation type="journal article" date="2016" name="Nat. Commun.">
        <title>Thousands of microbial genomes shed light on interconnected biogeochemical processes in an aquifer system.</title>
        <authorList>
            <person name="Anantharaman K."/>
            <person name="Brown C.T."/>
            <person name="Hug L.A."/>
            <person name="Sharon I."/>
            <person name="Castelle C.J."/>
            <person name="Probst A.J."/>
            <person name="Thomas B.C."/>
            <person name="Singh A."/>
            <person name="Wilkins M.J."/>
            <person name="Karaoz U."/>
            <person name="Brodie E.L."/>
            <person name="Williams K.H."/>
            <person name="Hubbard S.S."/>
            <person name="Banfield J.F."/>
        </authorList>
    </citation>
    <scope>NUCLEOTIDE SEQUENCE [LARGE SCALE GENOMIC DNA]</scope>
</reference>
<comment type="caution">
    <text evidence="5">The sequence shown here is derived from an EMBL/GenBank/DDBJ whole genome shotgun (WGS) entry which is preliminary data.</text>
</comment>
<evidence type="ECO:0000259" key="4">
    <source>
        <dbReference type="Pfam" id="PF01471"/>
    </source>
</evidence>
<sequence>MILGIISKKILSTFVLLALFVPSFVSAQTASTTTVSVDVATLVAQLQEQIKQLQEQLVELQQANPLASTTPEFVPINELTQTLVRGMFSEEVKELQKFLAQNPEIYPAGLITGYFGALTEQAVKKFQEMNGLPPVGIVGPLTRSLINEAFASGGGGDNASALPTMQATPQESLATPAPTGTEASASTAALTQTSEAVTAATPTTTPVVTSVSTAPVVSVSTGSYYAPGGTYTPTMTYVSEPTPPPQENTSSTSTATTTPSEVPPPPPSPSSDTIGPTITSLTITPVSTVIGGSVSFSVTAEDPSGVRSVVYDIKYPGSSYVLRPNCNLNGVISGTCGFGQPIDDGIQNPSLLGDYVIQTVRATDALGNVATYYPDGTVTNGASTTHTLTIPAIAISAP</sequence>
<feature type="domain" description="Peptidoglycan binding-like" evidence="4">
    <location>
        <begin position="89"/>
        <end position="144"/>
    </location>
</feature>
<dbReference type="Gene3D" id="1.10.101.10">
    <property type="entry name" value="PGBD-like superfamily/PGBD"/>
    <property type="match status" value="1"/>
</dbReference>
<dbReference type="InterPro" id="IPR002477">
    <property type="entry name" value="Peptidoglycan-bd-like"/>
</dbReference>
<dbReference type="InterPro" id="IPR036365">
    <property type="entry name" value="PGBD-like_sf"/>
</dbReference>
<evidence type="ECO:0000313" key="5">
    <source>
        <dbReference type="EMBL" id="OGZ13044.1"/>
    </source>
</evidence>
<dbReference type="Pfam" id="PF01471">
    <property type="entry name" value="PG_binding_1"/>
    <property type="match status" value="1"/>
</dbReference>
<dbReference type="Proteomes" id="UP000178636">
    <property type="component" value="Unassembled WGS sequence"/>
</dbReference>
<evidence type="ECO:0000256" key="1">
    <source>
        <dbReference type="SAM" id="Coils"/>
    </source>
</evidence>
<feature type="compositionally biased region" description="Low complexity" evidence="2">
    <location>
        <begin position="249"/>
        <end position="260"/>
    </location>
</feature>
<evidence type="ECO:0000256" key="2">
    <source>
        <dbReference type="SAM" id="MobiDB-lite"/>
    </source>
</evidence>
<dbReference type="SUPFAM" id="SSF47090">
    <property type="entry name" value="PGBD-like"/>
    <property type="match status" value="1"/>
</dbReference>
<dbReference type="EMBL" id="MHLO01000009">
    <property type="protein sequence ID" value="OGZ13044.1"/>
    <property type="molecule type" value="Genomic_DNA"/>
</dbReference>
<feature type="region of interest" description="Disordered" evidence="2">
    <location>
        <begin position="170"/>
        <end position="204"/>
    </location>
</feature>
<gene>
    <name evidence="5" type="ORF">A3C93_04590</name>
</gene>
<feature type="compositionally biased region" description="Low complexity" evidence="2">
    <location>
        <begin position="174"/>
        <end position="204"/>
    </location>
</feature>
<dbReference type="STRING" id="1798664.A3C93_04590"/>
<keyword evidence="3" id="KW-0732">Signal</keyword>
<organism evidence="5 6">
    <name type="scientific">Candidatus Lloydbacteria bacterium RIFCSPHIGHO2_02_FULL_54_17</name>
    <dbReference type="NCBI Taxonomy" id="1798664"/>
    <lineage>
        <taxon>Bacteria</taxon>
        <taxon>Candidatus Lloydiibacteriota</taxon>
    </lineage>
</organism>
<proteinExistence type="predicted"/>
<feature type="chain" id="PRO_5009582576" description="Peptidoglycan binding-like domain-containing protein" evidence="3">
    <location>
        <begin position="28"/>
        <end position="398"/>
    </location>
</feature>
<keyword evidence="1" id="KW-0175">Coiled coil</keyword>
<evidence type="ECO:0000313" key="6">
    <source>
        <dbReference type="Proteomes" id="UP000178636"/>
    </source>
</evidence>
<dbReference type="AlphaFoldDB" id="A0A1G2DH98"/>
<accession>A0A1G2DH98</accession>
<evidence type="ECO:0000256" key="3">
    <source>
        <dbReference type="SAM" id="SignalP"/>
    </source>
</evidence>
<feature type="coiled-coil region" evidence="1">
    <location>
        <begin position="36"/>
        <end position="70"/>
    </location>
</feature>
<name>A0A1G2DH98_9BACT</name>
<protein>
    <recommendedName>
        <fullName evidence="4">Peptidoglycan binding-like domain-containing protein</fullName>
    </recommendedName>
</protein>
<feature type="region of interest" description="Disordered" evidence="2">
    <location>
        <begin position="235"/>
        <end position="278"/>
    </location>
</feature>